<comment type="caution">
    <text evidence="3">The sequence shown here is derived from an EMBL/GenBank/DDBJ whole genome shotgun (WGS) entry which is preliminary data.</text>
</comment>
<dbReference type="InterPro" id="IPR013517">
    <property type="entry name" value="FG-GAP"/>
</dbReference>
<dbReference type="Pfam" id="PF07593">
    <property type="entry name" value="UnbV_ASPIC"/>
    <property type="match status" value="1"/>
</dbReference>
<organism evidence="3 4">
    <name type="scientific">Danxiaibacter flavus</name>
    <dbReference type="NCBI Taxonomy" id="3049108"/>
    <lineage>
        <taxon>Bacteria</taxon>
        <taxon>Pseudomonadati</taxon>
        <taxon>Bacteroidota</taxon>
        <taxon>Chitinophagia</taxon>
        <taxon>Chitinophagales</taxon>
        <taxon>Chitinophagaceae</taxon>
        <taxon>Danxiaibacter</taxon>
    </lineage>
</organism>
<dbReference type="PANTHER" id="PTHR16026">
    <property type="entry name" value="CARTILAGE ACIDIC PROTEIN 1"/>
    <property type="match status" value="1"/>
</dbReference>
<dbReference type="PROSITE" id="PS51257">
    <property type="entry name" value="PROKAR_LIPOPROTEIN"/>
    <property type="match status" value="1"/>
</dbReference>
<dbReference type="Gene3D" id="2.130.10.130">
    <property type="entry name" value="Integrin alpha, N-terminal"/>
    <property type="match status" value="4"/>
</dbReference>
<dbReference type="EMBL" id="JAULBC010000006">
    <property type="protein sequence ID" value="MEX6689512.1"/>
    <property type="molecule type" value="Genomic_DNA"/>
</dbReference>
<evidence type="ECO:0000256" key="1">
    <source>
        <dbReference type="ARBA" id="ARBA00022729"/>
    </source>
</evidence>
<evidence type="ECO:0000313" key="4">
    <source>
        <dbReference type="Proteomes" id="UP001560573"/>
    </source>
</evidence>
<dbReference type="RefSeq" id="WP_369330919.1">
    <property type="nucleotide sequence ID" value="NZ_JAULBC010000006.1"/>
</dbReference>
<keyword evidence="1" id="KW-0732">Signal</keyword>
<reference evidence="3 4" key="1">
    <citation type="submission" date="2023-07" db="EMBL/GenBank/DDBJ databases">
        <authorList>
            <person name="Lian W.-H."/>
        </authorList>
    </citation>
    <scope>NUCLEOTIDE SEQUENCE [LARGE SCALE GENOMIC DNA]</scope>
    <source>
        <strain evidence="3 4">SYSU DXS3180</strain>
    </source>
</reference>
<protein>
    <submittedName>
        <fullName evidence="3">FG-GAP-like repeat-containing protein</fullName>
    </submittedName>
</protein>
<dbReference type="PANTHER" id="PTHR16026:SF0">
    <property type="entry name" value="CARTILAGE ACIDIC PROTEIN 1"/>
    <property type="match status" value="1"/>
</dbReference>
<evidence type="ECO:0000259" key="2">
    <source>
        <dbReference type="Pfam" id="PF07593"/>
    </source>
</evidence>
<dbReference type="Pfam" id="PF13517">
    <property type="entry name" value="FG-GAP_3"/>
    <property type="match status" value="4"/>
</dbReference>
<gene>
    <name evidence="3" type="ORF">QTN47_18535</name>
</gene>
<dbReference type="InterPro" id="IPR028994">
    <property type="entry name" value="Integrin_alpha_N"/>
</dbReference>
<keyword evidence="4" id="KW-1185">Reference proteome</keyword>
<feature type="domain" description="ASPIC/UnbV" evidence="2">
    <location>
        <begin position="534"/>
        <end position="600"/>
    </location>
</feature>
<accession>A0ABV3ZI24</accession>
<dbReference type="Proteomes" id="UP001560573">
    <property type="component" value="Unassembled WGS sequence"/>
</dbReference>
<sequence length="1193" mass="132500">MKAILYKIVFFFFSVLFFSCRQHSTLFRLVSSEQSGIKFNNKIVENDSINPIDVTNIYNGGGVGVGDFNNDGLQDVYFTGNMTSNKLYLNKGKLQFEDITNAAGVSGNGKWCRGVSVIDINNDGWMDMYVCASMDHNPEVRKNLLYVNQGADNQGVPVFKEMAASYGLDDTTHTTMASFFDYDNDGDLDVYLVVNQILPTVNPSTFRPKITDGSFPSTGRLYRNDWDSSFKHPVFTNITQQAGLTIEGYGHGVNITDINKDGWKDIFVTNDFLSNDLLYINNHDGTFTDKAASYLKHTSANGMGNDVIDINNDGLSDIVELDMNPGDNYRKKMMLGSSSYQTFQLNDFFKYQYQYVRNSLQINQGPRINQNDSVGDPIFSDIGFYSGVSETDWSWCPLVADFDNDGLRDLVVTNGFPKDVTDHDFIAFRQESAPIAPESNTLAQIPEVKLHNYGFRNIGNCRFDEMSNDWGLSKPSFSNGAAYADLDNDGDLDMIINNINDEASLYENTLMNSGSKNEHYLSVQLNGDSLNLNGLGAWVELYYGGNMQAYEQTPYRGYLSSIQMNPHFGLGTTTSIDSLVIKWPDGTKELLRNVAVDQTIKINKKNAKDNYSWQMPALAQNAAFKEVTGKLGVQYAHSQKDCIDFNIQKLLPHKLSEYGPSLAAGDVNGDGLDDIIVGGNSSFGTTALLQTPTGSFLQRTITNTIESGDEYFQDMGTTLFDADGDGDLDLYVSRGGYECKGNTAIYQDQFFVNDGKGNFTIDSLAIPRNLTSKSCVRAVDYDKDGDLDLFVAGRVSPWNYPKAVSSCIYRNDSKNGHIKFTDVTNVVAKDLNNIGLVCDAMFTDFDNDGWQDLIIAGEWMPVTFLKNNKGSFENVTERSGVEKQVGWWNSIAGGDFDNDGDIDYVIGNMGQNSFFKASEQYPVSIYAKDFDNNDSYDAILSLYLPSSQDDPSKKEYPAPTRDDLVKQIIGMRSRFQNYKSYATATMDQVFKKEQLNGALILKANDFASCYCRNDGNGKFTLMPLPFKSQLSALNGIVADDFDGDGNLDLVMNTNDYGTDVTVGRYDALNGLMLKGDGKGNFTPQTIRESGIFIPGNGKALIKLRGNGGNYLMAAGQNRGPLKIYELKKELNNIPLQPGDVSAEIIYQNGKKQRTEFNYGSSFLSQSARFISVDKSIKAVFVYDNQGKKRALSF</sequence>
<dbReference type="InterPro" id="IPR027039">
    <property type="entry name" value="Crtac1"/>
</dbReference>
<evidence type="ECO:0000313" key="3">
    <source>
        <dbReference type="EMBL" id="MEX6689512.1"/>
    </source>
</evidence>
<name>A0ABV3ZI24_9BACT</name>
<dbReference type="SUPFAM" id="SSF69318">
    <property type="entry name" value="Integrin alpha N-terminal domain"/>
    <property type="match status" value="3"/>
</dbReference>
<dbReference type="InterPro" id="IPR011519">
    <property type="entry name" value="UnbV_ASPIC"/>
</dbReference>
<proteinExistence type="predicted"/>